<keyword evidence="6" id="KW-1185">Reference proteome</keyword>
<proteinExistence type="predicted"/>
<dbReference type="EMBL" id="QMBQ01000011">
    <property type="protein sequence ID" value="RAZ72482.1"/>
    <property type="molecule type" value="Genomic_DNA"/>
</dbReference>
<evidence type="ECO:0000256" key="2">
    <source>
        <dbReference type="ARBA" id="ARBA00023125"/>
    </source>
</evidence>
<evidence type="ECO:0000256" key="3">
    <source>
        <dbReference type="ARBA" id="ARBA00023163"/>
    </source>
</evidence>
<dbReference type="GO" id="GO:0043565">
    <property type="term" value="F:sequence-specific DNA binding"/>
    <property type="evidence" value="ECO:0007669"/>
    <property type="project" value="InterPro"/>
</dbReference>
<dbReference type="GO" id="GO:0003700">
    <property type="term" value="F:DNA-binding transcription factor activity"/>
    <property type="evidence" value="ECO:0007669"/>
    <property type="project" value="InterPro"/>
</dbReference>
<dbReference type="OrthoDB" id="9806208at2"/>
<dbReference type="PRINTS" id="PR00032">
    <property type="entry name" value="HTHARAC"/>
</dbReference>
<dbReference type="InterPro" id="IPR020449">
    <property type="entry name" value="Tscrpt_reg_AraC-type_HTH"/>
</dbReference>
<feature type="domain" description="HTH araC/xylS-type" evidence="4">
    <location>
        <begin position="195"/>
        <end position="293"/>
    </location>
</feature>
<organism evidence="5 6">
    <name type="scientific">Mesorhizobium atlanticum</name>
    <dbReference type="NCBI Taxonomy" id="2233532"/>
    <lineage>
        <taxon>Bacteria</taxon>
        <taxon>Pseudomonadati</taxon>
        <taxon>Pseudomonadota</taxon>
        <taxon>Alphaproteobacteria</taxon>
        <taxon>Hyphomicrobiales</taxon>
        <taxon>Phyllobacteriaceae</taxon>
        <taxon>Mesorhizobium</taxon>
    </lineage>
</organism>
<keyword evidence="1" id="KW-0805">Transcription regulation</keyword>
<protein>
    <submittedName>
        <fullName evidence="5">AraC family transcriptional regulator</fullName>
    </submittedName>
</protein>
<sequence length="296" mass="33101">MAETFCLDPNNIRPSQHRTLAHQYESWGNIRADLISRTGLGRQETRIAYPRHMFLMNLKGSAQRGEDFVDGRRVSFSARRPGSIIFIPAESEWIGWDEGDAMGSYLLVSVEREFAEQAFGGTAFSLSANLPPWIGFRDSTIEMALQRIAAELRHPDPISTTMVESQVAQLFVQLVRLNRTCHRAAKGGLSAFDLKRVMAMIESSSADRPTLGDLAKEIGISRFHFGRAFKQSTGMTPHAFIAQRRLEQSAAMLRSTKLSATKIAMECGFASSSHFTTAFKRGFGVNPIEFRRMCKT</sequence>
<name>A0A330GM24_9HYPH</name>
<dbReference type="InterPro" id="IPR009057">
    <property type="entry name" value="Homeodomain-like_sf"/>
</dbReference>
<keyword evidence="3" id="KW-0804">Transcription</keyword>
<dbReference type="SMART" id="SM00342">
    <property type="entry name" value="HTH_ARAC"/>
    <property type="match status" value="1"/>
</dbReference>
<comment type="caution">
    <text evidence="5">The sequence shown here is derived from an EMBL/GenBank/DDBJ whole genome shotgun (WGS) entry which is preliminary data.</text>
</comment>
<dbReference type="PANTHER" id="PTHR46796:SF6">
    <property type="entry name" value="ARAC SUBFAMILY"/>
    <property type="match status" value="1"/>
</dbReference>
<reference evidence="5 6" key="2">
    <citation type="submission" date="2018-07" db="EMBL/GenBank/DDBJ databases">
        <title>Diversity of Mesorhizobium strains in Brazil.</title>
        <authorList>
            <person name="Helene L.C.F."/>
            <person name="Dall'Agnol R."/>
            <person name="Delamuta J.R.M."/>
            <person name="Hungria M."/>
        </authorList>
    </citation>
    <scope>NUCLEOTIDE SEQUENCE [LARGE SCALE GENOMIC DNA]</scope>
    <source>
        <strain evidence="5 6">CNPSo 3140</strain>
    </source>
</reference>
<dbReference type="SUPFAM" id="SSF46689">
    <property type="entry name" value="Homeodomain-like"/>
    <property type="match status" value="2"/>
</dbReference>
<keyword evidence="2" id="KW-0238">DNA-binding</keyword>
<reference evidence="6" key="1">
    <citation type="submission" date="2018-06" db="EMBL/GenBank/DDBJ databases">
        <authorList>
            <person name="Helene L.C."/>
            <person name="Dall'Agnol R."/>
            <person name="Delamuta J.R."/>
            <person name="Hungria M."/>
        </authorList>
    </citation>
    <scope>NUCLEOTIDE SEQUENCE [LARGE SCALE GENOMIC DNA]</scope>
    <source>
        <strain evidence="6">CNPSo 3140</strain>
    </source>
</reference>
<evidence type="ECO:0000313" key="5">
    <source>
        <dbReference type="EMBL" id="RAZ72482.1"/>
    </source>
</evidence>
<dbReference type="PROSITE" id="PS01124">
    <property type="entry name" value="HTH_ARAC_FAMILY_2"/>
    <property type="match status" value="1"/>
</dbReference>
<evidence type="ECO:0000259" key="4">
    <source>
        <dbReference type="PROSITE" id="PS01124"/>
    </source>
</evidence>
<dbReference type="Proteomes" id="UP000251956">
    <property type="component" value="Unassembled WGS sequence"/>
</dbReference>
<dbReference type="InterPro" id="IPR050204">
    <property type="entry name" value="AraC_XylS_family_regulators"/>
</dbReference>
<gene>
    <name evidence="5" type="ORF">DPM35_29105</name>
</gene>
<dbReference type="InterPro" id="IPR018060">
    <property type="entry name" value="HTH_AraC"/>
</dbReference>
<dbReference type="Pfam" id="PF12833">
    <property type="entry name" value="HTH_18"/>
    <property type="match status" value="1"/>
</dbReference>
<evidence type="ECO:0000313" key="6">
    <source>
        <dbReference type="Proteomes" id="UP000251956"/>
    </source>
</evidence>
<dbReference type="AlphaFoldDB" id="A0A330GM24"/>
<evidence type="ECO:0000256" key="1">
    <source>
        <dbReference type="ARBA" id="ARBA00023015"/>
    </source>
</evidence>
<dbReference type="Gene3D" id="1.10.10.60">
    <property type="entry name" value="Homeodomain-like"/>
    <property type="match status" value="2"/>
</dbReference>
<dbReference type="PANTHER" id="PTHR46796">
    <property type="entry name" value="HTH-TYPE TRANSCRIPTIONAL ACTIVATOR RHAS-RELATED"/>
    <property type="match status" value="1"/>
</dbReference>
<accession>A0A330GM24</accession>